<dbReference type="RefSeq" id="WP_148930774.1">
    <property type="nucleotide sequence ID" value="NZ_VNHS01000007.1"/>
</dbReference>
<keyword evidence="1" id="KW-0812">Transmembrane</keyword>
<evidence type="ECO:0000256" key="1">
    <source>
        <dbReference type="SAM" id="Phobius"/>
    </source>
</evidence>
<feature type="transmembrane region" description="Helical" evidence="1">
    <location>
        <begin position="32"/>
        <end position="55"/>
    </location>
</feature>
<keyword evidence="3" id="KW-1185">Reference proteome</keyword>
<dbReference type="Proteomes" id="UP000323257">
    <property type="component" value="Unassembled WGS sequence"/>
</dbReference>
<accession>A0A5S5C3M3</accession>
<dbReference type="OrthoDB" id="9852713at2"/>
<evidence type="ECO:0000313" key="2">
    <source>
        <dbReference type="EMBL" id="TYP73218.1"/>
    </source>
</evidence>
<keyword evidence="1" id="KW-0472">Membrane</keyword>
<name>A0A5S5C3M3_9BACL</name>
<organism evidence="2 3">
    <name type="scientific">Paenibacillus methanolicus</name>
    <dbReference type="NCBI Taxonomy" id="582686"/>
    <lineage>
        <taxon>Bacteria</taxon>
        <taxon>Bacillati</taxon>
        <taxon>Bacillota</taxon>
        <taxon>Bacilli</taxon>
        <taxon>Bacillales</taxon>
        <taxon>Paenibacillaceae</taxon>
        <taxon>Paenibacillus</taxon>
    </lineage>
</organism>
<evidence type="ECO:0000313" key="3">
    <source>
        <dbReference type="Proteomes" id="UP000323257"/>
    </source>
</evidence>
<comment type="caution">
    <text evidence="2">The sequence shown here is derived from an EMBL/GenBank/DDBJ whole genome shotgun (WGS) entry which is preliminary data.</text>
</comment>
<gene>
    <name evidence="2" type="ORF">BCM02_107202</name>
</gene>
<dbReference type="AlphaFoldDB" id="A0A5S5C3M3"/>
<protein>
    <submittedName>
        <fullName evidence="2">Uncharacterized protein</fullName>
    </submittedName>
</protein>
<dbReference type="EMBL" id="VNHS01000007">
    <property type="protein sequence ID" value="TYP73218.1"/>
    <property type="molecule type" value="Genomic_DNA"/>
</dbReference>
<proteinExistence type="predicted"/>
<keyword evidence="1" id="KW-1133">Transmembrane helix</keyword>
<reference evidence="2 3" key="1">
    <citation type="submission" date="2019-07" db="EMBL/GenBank/DDBJ databases">
        <title>Genomic Encyclopedia of Type Strains, Phase III (KMG-III): the genomes of soil and plant-associated and newly described type strains.</title>
        <authorList>
            <person name="Whitman W."/>
        </authorList>
    </citation>
    <scope>NUCLEOTIDE SEQUENCE [LARGE SCALE GENOMIC DNA]</scope>
    <source>
        <strain evidence="2 3">BL24</strain>
    </source>
</reference>
<sequence>MNHARNFVLFLWVALGWAFVRNIGLYDGFRAIFGSVYLLTYGVILAGISILYLILRSWIKRNTAIEPSPKFRKGRAIARWVPVLPTIAFFMFAYTNDYGPYTLRTRDFNPASLERLMDALGNTLNLTFLFYAIIEFLLMALLWQARKERQTRAV</sequence>
<feature type="transmembrane region" description="Helical" evidence="1">
    <location>
        <begin position="76"/>
        <end position="94"/>
    </location>
</feature>
<feature type="transmembrane region" description="Helical" evidence="1">
    <location>
        <begin position="123"/>
        <end position="143"/>
    </location>
</feature>